<gene>
    <name evidence="1" type="ORF">H257_03887</name>
</gene>
<dbReference type="GeneID" id="20805883"/>
<dbReference type="STRING" id="112090.W4GZN8"/>
<dbReference type="VEuPathDB" id="FungiDB:H257_03887"/>
<accession>W4GZN8</accession>
<evidence type="ECO:0000313" key="1">
    <source>
        <dbReference type="EMBL" id="ETV84796.1"/>
    </source>
</evidence>
<name>W4GZN8_APHAT</name>
<dbReference type="Gene3D" id="3.60.10.10">
    <property type="entry name" value="Endonuclease/exonuclease/phosphatase"/>
    <property type="match status" value="1"/>
</dbReference>
<dbReference type="EMBL" id="KI913119">
    <property type="protein sequence ID" value="ETV84796.1"/>
    <property type="molecule type" value="Genomic_DNA"/>
</dbReference>
<reference evidence="1" key="1">
    <citation type="submission" date="2013-12" db="EMBL/GenBank/DDBJ databases">
        <title>The Genome Sequence of Aphanomyces astaci APO3.</title>
        <authorList>
            <consortium name="The Broad Institute Genomics Platform"/>
            <person name="Russ C."/>
            <person name="Tyler B."/>
            <person name="van West P."/>
            <person name="Dieguez-Uribeondo J."/>
            <person name="Young S.K."/>
            <person name="Zeng Q."/>
            <person name="Gargeya S."/>
            <person name="Fitzgerald M."/>
            <person name="Abouelleil A."/>
            <person name="Alvarado L."/>
            <person name="Chapman S.B."/>
            <person name="Gainer-Dewar J."/>
            <person name="Goldberg J."/>
            <person name="Griggs A."/>
            <person name="Gujja S."/>
            <person name="Hansen M."/>
            <person name="Howarth C."/>
            <person name="Imamovic A."/>
            <person name="Ireland A."/>
            <person name="Larimer J."/>
            <person name="McCowan C."/>
            <person name="Murphy C."/>
            <person name="Pearson M."/>
            <person name="Poon T.W."/>
            <person name="Priest M."/>
            <person name="Roberts A."/>
            <person name="Saif S."/>
            <person name="Shea T."/>
            <person name="Sykes S."/>
            <person name="Wortman J."/>
            <person name="Nusbaum C."/>
            <person name="Birren B."/>
        </authorList>
    </citation>
    <scope>NUCLEOTIDE SEQUENCE [LARGE SCALE GENOMIC DNA]</scope>
    <source>
        <strain evidence="1">APO3</strain>
    </source>
</reference>
<sequence>MADCELYSRNGRVVGIKDDEADEITVMQFNVLADGLCDLRHDKGGFILAPPECLPWSYRATCTSEMDSGSDRTEQLDRLGYSGHFAAKRESPCLEYSDLPDGCAIFVNSTK</sequence>
<dbReference type="InterPro" id="IPR036691">
    <property type="entry name" value="Endo/exonu/phosph_ase_sf"/>
</dbReference>
<proteinExistence type="predicted"/>
<dbReference type="OrthoDB" id="428734at2759"/>
<dbReference type="RefSeq" id="XP_009826488.1">
    <property type="nucleotide sequence ID" value="XM_009828186.1"/>
</dbReference>
<organism evidence="1">
    <name type="scientific">Aphanomyces astaci</name>
    <name type="common">Crayfish plague agent</name>
    <dbReference type="NCBI Taxonomy" id="112090"/>
    <lineage>
        <taxon>Eukaryota</taxon>
        <taxon>Sar</taxon>
        <taxon>Stramenopiles</taxon>
        <taxon>Oomycota</taxon>
        <taxon>Saprolegniomycetes</taxon>
        <taxon>Saprolegniales</taxon>
        <taxon>Verrucalvaceae</taxon>
        <taxon>Aphanomyces</taxon>
    </lineage>
</organism>
<protein>
    <submittedName>
        <fullName evidence="1">Uncharacterized protein</fullName>
    </submittedName>
</protein>
<dbReference type="AlphaFoldDB" id="W4GZN8"/>